<dbReference type="OrthoDB" id="5843172at2759"/>
<sequence>MRFRLLLAFLYVFLLCILPVELRRDANQKLKACCARQKAADKQCKRRFCDFDAINQNNMLHYLNVCSPKNDTVQLINVLPACLPYCAAEGSVPTDHVQHVFCMQNFDLIRQCFKSHLDQHPNIFGDN</sequence>
<keyword evidence="1" id="KW-0732">Signal</keyword>
<feature type="chain" id="PRO_5035769324" description="Domain of unknown function DB domain-containing protein" evidence="1">
    <location>
        <begin position="23"/>
        <end position="127"/>
    </location>
</feature>
<name>A0A8S1HF03_9PELO</name>
<protein>
    <recommendedName>
        <fullName evidence="4">Domain of unknown function DB domain-containing protein</fullName>
    </recommendedName>
</protein>
<gene>
    <name evidence="2" type="ORF">CAUJ_LOCUS11225</name>
</gene>
<reference evidence="2" key="1">
    <citation type="submission" date="2020-10" db="EMBL/GenBank/DDBJ databases">
        <authorList>
            <person name="Kikuchi T."/>
        </authorList>
    </citation>
    <scope>NUCLEOTIDE SEQUENCE</scope>
    <source>
        <strain evidence="2">NKZ352</strain>
    </source>
</reference>
<evidence type="ECO:0000313" key="2">
    <source>
        <dbReference type="EMBL" id="CAD6195306.1"/>
    </source>
</evidence>
<evidence type="ECO:0000313" key="3">
    <source>
        <dbReference type="Proteomes" id="UP000835052"/>
    </source>
</evidence>
<keyword evidence="3" id="KW-1185">Reference proteome</keyword>
<organism evidence="2 3">
    <name type="scientific">Caenorhabditis auriculariae</name>
    <dbReference type="NCBI Taxonomy" id="2777116"/>
    <lineage>
        <taxon>Eukaryota</taxon>
        <taxon>Metazoa</taxon>
        <taxon>Ecdysozoa</taxon>
        <taxon>Nematoda</taxon>
        <taxon>Chromadorea</taxon>
        <taxon>Rhabditida</taxon>
        <taxon>Rhabditina</taxon>
        <taxon>Rhabditomorpha</taxon>
        <taxon>Rhabditoidea</taxon>
        <taxon>Rhabditidae</taxon>
        <taxon>Peloderinae</taxon>
        <taxon>Caenorhabditis</taxon>
    </lineage>
</organism>
<dbReference type="AlphaFoldDB" id="A0A8S1HF03"/>
<dbReference type="EMBL" id="CAJGYM010000053">
    <property type="protein sequence ID" value="CAD6195306.1"/>
    <property type="molecule type" value="Genomic_DNA"/>
</dbReference>
<dbReference type="Proteomes" id="UP000835052">
    <property type="component" value="Unassembled WGS sequence"/>
</dbReference>
<feature type="signal peptide" evidence="1">
    <location>
        <begin position="1"/>
        <end position="22"/>
    </location>
</feature>
<evidence type="ECO:0008006" key="4">
    <source>
        <dbReference type="Google" id="ProtNLM"/>
    </source>
</evidence>
<proteinExistence type="predicted"/>
<evidence type="ECO:0000256" key="1">
    <source>
        <dbReference type="SAM" id="SignalP"/>
    </source>
</evidence>
<comment type="caution">
    <text evidence="2">The sequence shown here is derived from an EMBL/GenBank/DDBJ whole genome shotgun (WGS) entry which is preliminary data.</text>
</comment>
<accession>A0A8S1HF03</accession>